<feature type="transmembrane region" description="Helical" evidence="6">
    <location>
        <begin position="131"/>
        <end position="155"/>
    </location>
</feature>
<organism evidence="7 8">
    <name type="scientific">Piedraia hortae CBS 480.64</name>
    <dbReference type="NCBI Taxonomy" id="1314780"/>
    <lineage>
        <taxon>Eukaryota</taxon>
        <taxon>Fungi</taxon>
        <taxon>Dikarya</taxon>
        <taxon>Ascomycota</taxon>
        <taxon>Pezizomycotina</taxon>
        <taxon>Dothideomycetes</taxon>
        <taxon>Dothideomycetidae</taxon>
        <taxon>Capnodiales</taxon>
        <taxon>Piedraiaceae</taxon>
        <taxon>Piedraia</taxon>
    </lineage>
</organism>
<feature type="transmembrane region" description="Helical" evidence="6">
    <location>
        <begin position="336"/>
        <end position="359"/>
    </location>
</feature>
<dbReference type="PANTHER" id="PTHR13285">
    <property type="entry name" value="ACYLTRANSFERASE"/>
    <property type="match status" value="1"/>
</dbReference>
<proteinExistence type="inferred from homology"/>
<dbReference type="InterPro" id="IPR051085">
    <property type="entry name" value="MB_O-acyltransferase"/>
</dbReference>
<feature type="transmembrane region" description="Helical" evidence="6">
    <location>
        <begin position="423"/>
        <end position="439"/>
    </location>
</feature>
<dbReference type="EMBL" id="MU005967">
    <property type="protein sequence ID" value="KAF2862152.1"/>
    <property type="molecule type" value="Genomic_DNA"/>
</dbReference>
<feature type="transmembrane region" description="Helical" evidence="6">
    <location>
        <begin position="304"/>
        <end position="324"/>
    </location>
</feature>
<feature type="transmembrane region" description="Helical" evidence="6">
    <location>
        <begin position="521"/>
        <end position="538"/>
    </location>
</feature>
<name>A0A6A7C4I8_9PEZI</name>
<dbReference type="GO" id="GO:0006506">
    <property type="term" value="P:GPI anchor biosynthetic process"/>
    <property type="evidence" value="ECO:0007669"/>
    <property type="project" value="TreeGrafter"/>
</dbReference>
<keyword evidence="4 6" id="KW-1133">Transmembrane helix</keyword>
<comment type="similarity">
    <text evidence="2">Belongs to the membrane-bound acyltransferase family.</text>
</comment>
<dbReference type="Proteomes" id="UP000799421">
    <property type="component" value="Unassembled WGS sequence"/>
</dbReference>
<evidence type="ECO:0000256" key="6">
    <source>
        <dbReference type="SAM" id="Phobius"/>
    </source>
</evidence>
<evidence type="ECO:0000256" key="3">
    <source>
        <dbReference type="ARBA" id="ARBA00022692"/>
    </source>
</evidence>
<dbReference type="PANTHER" id="PTHR13285:SF18">
    <property type="entry name" value="PROTEIN-CYSTEINE N-PALMITOYLTRANSFERASE RASP"/>
    <property type="match status" value="1"/>
</dbReference>
<keyword evidence="5 6" id="KW-0472">Membrane</keyword>
<feature type="transmembrane region" description="Helical" evidence="6">
    <location>
        <begin position="476"/>
        <end position="501"/>
    </location>
</feature>
<feature type="transmembrane region" description="Helical" evidence="6">
    <location>
        <begin position="445"/>
        <end position="464"/>
    </location>
</feature>
<dbReference type="GO" id="GO:0016020">
    <property type="term" value="C:membrane"/>
    <property type="evidence" value="ECO:0007669"/>
    <property type="project" value="UniProtKB-SubCell"/>
</dbReference>
<evidence type="ECO:0000256" key="5">
    <source>
        <dbReference type="ARBA" id="ARBA00023136"/>
    </source>
</evidence>
<reference evidence="7" key="1">
    <citation type="journal article" date="2020" name="Stud. Mycol.">
        <title>101 Dothideomycetes genomes: a test case for predicting lifestyles and emergence of pathogens.</title>
        <authorList>
            <person name="Haridas S."/>
            <person name="Albert R."/>
            <person name="Binder M."/>
            <person name="Bloem J."/>
            <person name="Labutti K."/>
            <person name="Salamov A."/>
            <person name="Andreopoulos B."/>
            <person name="Baker S."/>
            <person name="Barry K."/>
            <person name="Bills G."/>
            <person name="Bluhm B."/>
            <person name="Cannon C."/>
            <person name="Castanera R."/>
            <person name="Culley D."/>
            <person name="Daum C."/>
            <person name="Ezra D."/>
            <person name="Gonzalez J."/>
            <person name="Henrissat B."/>
            <person name="Kuo A."/>
            <person name="Liang C."/>
            <person name="Lipzen A."/>
            <person name="Lutzoni F."/>
            <person name="Magnuson J."/>
            <person name="Mondo S."/>
            <person name="Nolan M."/>
            <person name="Ohm R."/>
            <person name="Pangilinan J."/>
            <person name="Park H.-J."/>
            <person name="Ramirez L."/>
            <person name="Alfaro M."/>
            <person name="Sun H."/>
            <person name="Tritt A."/>
            <person name="Yoshinaga Y."/>
            <person name="Zwiers L.-H."/>
            <person name="Turgeon B."/>
            <person name="Goodwin S."/>
            <person name="Spatafora J."/>
            <person name="Crous P."/>
            <person name="Grigoriev I."/>
        </authorList>
    </citation>
    <scope>NUCLEOTIDE SEQUENCE</scope>
    <source>
        <strain evidence="7">CBS 480.64</strain>
    </source>
</reference>
<feature type="transmembrane region" description="Helical" evidence="6">
    <location>
        <begin position="264"/>
        <end position="283"/>
    </location>
</feature>
<dbReference type="GO" id="GO:0008374">
    <property type="term" value="F:O-acyltransferase activity"/>
    <property type="evidence" value="ECO:0007669"/>
    <property type="project" value="TreeGrafter"/>
</dbReference>
<dbReference type="AlphaFoldDB" id="A0A6A7C4I8"/>
<evidence type="ECO:0000256" key="1">
    <source>
        <dbReference type="ARBA" id="ARBA00004141"/>
    </source>
</evidence>
<feature type="transmembrane region" description="Helical" evidence="6">
    <location>
        <begin position="40"/>
        <end position="59"/>
    </location>
</feature>
<evidence type="ECO:0000256" key="2">
    <source>
        <dbReference type="ARBA" id="ARBA00010323"/>
    </source>
</evidence>
<evidence type="ECO:0000256" key="4">
    <source>
        <dbReference type="ARBA" id="ARBA00022989"/>
    </source>
</evidence>
<dbReference type="Pfam" id="PF03062">
    <property type="entry name" value="MBOAT"/>
    <property type="match status" value="1"/>
</dbReference>
<protein>
    <submittedName>
        <fullName evidence="7">MBOAT-domain-containing protein</fullName>
    </submittedName>
</protein>
<evidence type="ECO:0000313" key="8">
    <source>
        <dbReference type="Proteomes" id="UP000799421"/>
    </source>
</evidence>
<keyword evidence="3 6" id="KW-0812">Transmembrane</keyword>
<dbReference type="GO" id="GO:0005783">
    <property type="term" value="C:endoplasmic reticulum"/>
    <property type="evidence" value="ECO:0007669"/>
    <property type="project" value="TreeGrafter"/>
</dbReference>
<sequence>MAAYVRDLFTPEALDFRFAAKNNGEPLPYSRPSRWKSTEFYCYYFGFMVVPFFMFKSVYDVSQPSHPGYKHFESRLSPGWIPGRKFDNSDAQYSSFRENVPYLALLLVLHPLLRVTISARDGFERRARFDLCFALVFLFALHGLSALKILIILTANYALATQLPRDIVPIATWVFNVAILFANELCHGYPLPKGWFPFEGLIPRWEILFNITVLRLIAYNFDYIWMLDRRSGSPLEKKRNAETTNERERVSSGALPSDFTFANYLSYTLYSPLYLAGPIINFNDYISQTRQRLPSINRERITAYALRLGFCLLTMEILLHYFYVVALCAAKPNWNMYTPFQLSMLGYFHLHVIWLKLLLPWRFFRLWSLLDGIDPPENMARCMSDNYSALAFWRAWHRSFNRWVVRYIYVPLGGTSSSRIRSVRNYLAVFTFVALWHDINLKLLIWGWLVVVFIAPEIILRTVFAPGKFKGREEVYRVLAGLGAVGNILMMMTANLVGFAIGVDGLAGLVTALTETTQGRLFLPLACACLFIGAQIMFEVRESEYRRGLDLKC</sequence>
<gene>
    <name evidence="7" type="ORF">K470DRAFT_256133</name>
</gene>
<accession>A0A6A7C4I8</accession>
<feature type="transmembrane region" description="Helical" evidence="6">
    <location>
        <begin position="100"/>
        <end position="119"/>
    </location>
</feature>
<dbReference type="InterPro" id="IPR004299">
    <property type="entry name" value="MBOAT_fam"/>
</dbReference>
<dbReference type="OrthoDB" id="420606at2759"/>
<evidence type="ECO:0000313" key="7">
    <source>
        <dbReference type="EMBL" id="KAF2862152.1"/>
    </source>
</evidence>
<keyword evidence="8" id="KW-1185">Reference proteome</keyword>
<comment type="subcellular location">
    <subcellularLocation>
        <location evidence="1">Membrane</location>
        <topology evidence="1">Multi-pass membrane protein</topology>
    </subcellularLocation>
</comment>